<dbReference type="Pfam" id="PF01554">
    <property type="entry name" value="MatE"/>
    <property type="match status" value="2"/>
</dbReference>
<feature type="transmembrane region" description="Helical" evidence="8">
    <location>
        <begin position="389"/>
        <end position="408"/>
    </location>
</feature>
<dbReference type="InterPro" id="IPR044644">
    <property type="entry name" value="DinF-like"/>
</dbReference>
<dbReference type="NCBIfam" id="TIGR00797">
    <property type="entry name" value="matE"/>
    <property type="match status" value="1"/>
</dbReference>
<feature type="transmembrane region" description="Helical" evidence="8">
    <location>
        <begin position="142"/>
        <end position="163"/>
    </location>
</feature>
<feature type="transmembrane region" description="Helical" evidence="8">
    <location>
        <begin position="414"/>
        <end position="433"/>
    </location>
</feature>
<feature type="transmembrane region" description="Helical" evidence="8">
    <location>
        <begin position="175"/>
        <end position="194"/>
    </location>
</feature>
<evidence type="ECO:0000256" key="1">
    <source>
        <dbReference type="ARBA" id="ARBA00004651"/>
    </source>
</evidence>
<feature type="transmembrane region" description="Helical" evidence="8">
    <location>
        <begin position="279"/>
        <end position="302"/>
    </location>
</feature>
<comment type="caution">
    <text evidence="9">The sequence shown here is derived from an EMBL/GenBank/DDBJ whole genome shotgun (WGS) entry which is preliminary data.</text>
</comment>
<dbReference type="PIRSF" id="PIRSF006603">
    <property type="entry name" value="DinF"/>
    <property type="match status" value="1"/>
</dbReference>
<feature type="transmembrane region" description="Helical" evidence="8">
    <location>
        <begin position="359"/>
        <end position="377"/>
    </location>
</feature>
<evidence type="ECO:0000256" key="2">
    <source>
        <dbReference type="ARBA" id="ARBA00010199"/>
    </source>
</evidence>
<keyword evidence="6 8" id="KW-1133">Transmembrane helix</keyword>
<protein>
    <submittedName>
        <fullName evidence="9">MATE family efflux transporter</fullName>
    </submittedName>
</protein>
<keyword evidence="3" id="KW-0813">Transport</keyword>
<organism evidence="9 10">
    <name type="scientific">Conexibacter stalactiti</name>
    <dbReference type="NCBI Taxonomy" id="1940611"/>
    <lineage>
        <taxon>Bacteria</taxon>
        <taxon>Bacillati</taxon>
        <taxon>Actinomycetota</taxon>
        <taxon>Thermoleophilia</taxon>
        <taxon>Solirubrobacterales</taxon>
        <taxon>Conexibacteraceae</taxon>
        <taxon>Conexibacter</taxon>
    </lineage>
</organism>
<keyword evidence="5 8" id="KW-0812">Transmembrane</keyword>
<keyword evidence="7 8" id="KW-0472">Membrane</keyword>
<keyword evidence="10" id="KW-1185">Reference proteome</keyword>
<evidence type="ECO:0000256" key="5">
    <source>
        <dbReference type="ARBA" id="ARBA00022692"/>
    </source>
</evidence>
<evidence type="ECO:0000313" key="9">
    <source>
        <dbReference type="EMBL" id="MDW5596367.1"/>
    </source>
</evidence>
<proteinExistence type="inferred from homology"/>
<evidence type="ECO:0000256" key="7">
    <source>
        <dbReference type="ARBA" id="ARBA00023136"/>
    </source>
</evidence>
<dbReference type="PANTHER" id="PTHR42893:SF46">
    <property type="entry name" value="PROTEIN DETOXIFICATION 44, CHLOROPLASTIC"/>
    <property type="match status" value="1"/>
</dbReference>
<reference evidence="10" key="1">
    <citation type="submission" date="2023-07" db="EMBL/GenBank/DDBJ databases">
        <title>Conexibacter stalactiti sp. nov., isolated from stalactites in a lava cave and emended description of the genus Conexibacter.</title>
        <authorList>
            <person name="Lee S.D."/>
        </authorList>
    </citation>
    <scope>NUCLEOTIDE SEQUENCE [LARGE SCALE GENOMIC DNA]</scope>
    <source>
        <strain evidence="10">KCTC 39840</strain>
    </source>
</reference>
<evidence type="ECO:0000256" key="8">
    <source>
        <dbReference type="SAM" id="Phobius"/>
    </source>
</evidence>
<dbReference type="Proteomes" id="UP001284601">
    <property type="component" value="Unassembled WGS sequence"/>
</dbReference>
<evidence type="ECO:0000256" key="4">
    <source>
        <dbReference type="ARBA" id="ARBA00022475"/>
    </source>
</evidence>
<name>A0ABU4HSS2_9ACTN</name>
<sequence length="457" mass="47525">MPRSARPITRPGLRRRNPHDRELVRLALPALGALAAEPLYLLADTAIVGHLGTPQLAALGIAGVLLTTSFTLFNFLAYGTTAQVARLHGAGDERAAAAIAPQSLWLASAIGLLLLIAAEALAVPAVALMGGEGATADYAVQYLRIAAIGLPFALIALAGQGYLRGTADLRTPLRIVIVTNLLNVVLDLLFVYGFDWGLRGSAAGTAIAQACMGGAFAWLLLRAGARSSHPLRPRRRAIAGLARIGGHLFVRTAALTGAFAVASAVLARVGTASLGAHQIAFQLWSFLALVLDAIAIAAQVIVGRALGAGEGREAQVAATRMIWWSVAFGALLGAIMFALGGVLPQAFTDDPAVIERTRAVWWLFALMQPAAGAVFALDGILIGAGDSRFLMWSMLAAAVGVFVPIALLSLAFGWGIVGVWCGIVALIAARLVLTVARFARGSWVKTLTPETGGEYPG</sequence>
<dbReference type="InterPro" id="IPR048279">
    <property type="entry name" value="MdtK-like"/>
</dbReference>
<evidence type="ECO:0000256" key="3">
    <source>
        <dbReference type="ARBA" id="ARBA00022448"/>
    </source>
</evidence>
<evidence type="ECO:0000256" key="6">
    <source>
        <dbReference type="ARBA" id="ARBA00022989"/>
    </source>
</evidence>
<keyword evidence="4" id="KW-1003">Cell membrane</keyword>
<accession>A0ABU4HSS2</accession>
<feature type="transmembrane region" description="Helical" evidence="8">
    <location>
        <begin position="322"/>
        <end position="347"/>
    </location>
</feature>
<gene>
    <name evidence="9" type="ORF">R7226_18620</name>
</gene>
<dbReference type="CDD" id="cd13136">
    <property type="entry name" value="MATE_DinF_like"/>
    <property type="match status" value="1"/>
</dbReference>
<feature type="transmembrane region" description="Helical" evidence="8">
    <location>
        <begin position="23"/>
        <end position="43"/>
    </location>
</feature>
<feature type="transmembrane region" description="Helical" evidence="8">
    <location>
        <begin position="55"/>
        <end position="78"/>
    </location>
</feature>
<comment type="similarity">
    <text evidence="2">Belongs to the multi antimicrobial extrusion (MATE) (TC 2.A.66.1) family.</text>
</comment>
<comment type="subcellular location">
    <subcellularLocation>
        <location evidence="1">Cell membrane</location>
        <topology evidence="1">Multi-pass membrane protein</topology>
    </subcellularLocation>
</comment>
<dbReference type="PANTHER" id="PTHR42893">
    <property type="entry name" value="PROTEIN DETOXIFICATION 44, CHLOROPLASTIC-RELATED"/>
    <property type="match status" value="1"/>
</dbReference>
<feature type="transmembrane region" description="Helical" evidence="8">
    <location>
        <begin position="246"/>
        <end position="267"/>
    </location>
</feature>
<feature type="transmembrane region" description="Helical" evidence="8">
    <location>
        <begin position="104"/>
        <end position="130"/>
    </location>
</feature>
<dbReference type="RefSeq" id="WP_318598750.1">
    <property type="nucleotide sequence ID" value="NZ_JAWSTH010000054.1"/>
</dbReference>
<evidence type="ECO:0000313" key="10">
    <source>
        <dbReference type="Proteomes" id="UP001284601"/>
    </source>
</evidence>
<dbReference type="InterPro" id="IPR002528">
    <property type="entry name" value="MATE_fam"/>
</dbReference>
<feature type="transmembrane region" description="Helical" evidence="8">
    <location>
        <begin position="206"/>
        <end position="225"/>
    </location>
</feature>
<dbReference type="EMBL" id="JAWSTH010000054">
    <property type="protein sequence ID" value="MDW5596367.1"/>
    <property type="molecule type" value="Genomic_DNA"/>
</dbReference>